<dbReference type="Proteomes" id="UP001321473">
    <property type="component" value="Unassembled WGS sequence"/>
</dbReference>
<proteinExistence type="predicted"/>
<feature type="non-terminal residue" evidence="2">
    <location>
        <position position="1"/>
    </location>
</feature>
<evidence type="ECO:0000313" key="2">
    <source>
        <dbReference type="EMBL" id="KAK8785194.1"/>
    </source>
</evidence>
<feature type="compositionally biased region" description="Polar residues" evidence="1">
    <location>
        <begin position="72"/>
        <end position="84"/>
    </location>
</feature>
<evidence type="ECO:0000256" key="1">
    <source>
        <dbReference type="SAM" id="MobiDB-lite"/>
    </source>
</evidence>
<sequence length="130" mass="13910">RGVKVPLLIVVALYTQDSSLPPSAQSLDGHASSLQLTPTTAVQPVTAPADPATPRLRRFPSRVSVGDRPGTSGLSRTSQQQERCTPSRRPAAEDFLPEIVAGYQKSLDVAAEIKSVCTYTICCMVVSKEE</sequence>
<reference evidence="2 3" key="1">
    <citation type="journal article" date="2023" name="Arcadia Sci">
        <title>De novo assembly of a long-read Amblyomma americanum tick genome.</title>
        <authorList>
            <person name="Chou S."/>
            <person name="Poskanzer K.E."/>
            <person name="Rollins M."/>
            <person name="Thuy-Boun P.S."/>
        </authorList>
    </citation>
    <scope>NUCLEOTIDE SEQUENCE [LARGE SCALE GENOMIC DNA]</scope>
    <source>
        <strain evidence="2">F_SG_1</strain>
        <tissue evidence="2">Salivary glands</tissue>
    </source>
</reference>
<evidence type="ECO:0000313" key="3">
    <source>
        <dbReference type="Proteomes" id="UP001321473"/>
    </source>
</evidence>
<dbReference type="EMBL" id="JARKHS020003816">
    <property type="protein sequence ID" value="KAK8785194.1"/>
    <property type="molecule type" value="Genomic_DNA"/>
</dbReference>
<name>A0AAQ4FD58_AMBAM</name>
<gene>
    <name evidence="2" type="ORF">V5799_008441</name>
</gene>
<keyword evidence="3" id="KW-1185">Reference proteome</keyword>
<feature type="compositionally biased region" description="Low complexity" evidence="1">
    <location>
        <begin position="37"/>
        <end position="54"/>
    </location>
</feature>
<feature type="compositionally biased region" description="Polar residues" evidence="1">
    <location>
        <begin position="21"/>
        <end position="36"/>
    </location>
</feature>
<feature type="region of interest" description="Disordered" evidence="1">
    <location>
        <begin position="21"/>
        <end position="91"/>
    </location>
</feature>
<dbReference type="AlphaFoldDB" id="A0AAQ4FD58"/>
<accession>A0AAQ4FD58</accession>
<organism evidence="2 3">
    <name type="scientific">Amblyomma americanum</name>
    <name type="common">Lone star tick</name>
    <dbReference type="NCBI Taxonomy" id="6943"/>
    <lineage>
        <taxon>Eukaryota</taxon>
        <taxon>Metazoa</taxon>
        <taxon>Ecdysozoa</taxon>
        <taxon>Arthropoda</taxon>
        <taxon>Chelicerata</taxon>
        <taxon>Arachnida</taxon>
        <taxon>Acari</taxon>
        <taxon>Parasitiformes</taxon>
        <taxon>Ixodida</taxon>
        <taxon>Ixodoidea</taxon>
        <taxon>Ixodidae</taxon>
        <taxon>Amblyomminae</taxon>
        <taxon>Amblyomma</taxon>
    </lineage>
</organism>
<comment type="caution">
    <text evidence="2">The sequence shown here is derived from an EMBL/GenBank/DDBJ whole genome shotgun (WGS) entry which is preliminary data.</text>
</comment>
<protein>
    <submittedName>
        <fullName evidence="2">Uncharacterized protein</fullName>
    </submittedName>
</protein>